<reference evidence="2 3" key="1">
    <citation type="submission" date="2019-06" db="EMBL/GenBank/DDBJ databases">
        <title>Whole genome shotgun sequence of Vibrio comitans NBRC 102076.</title>
        <authorList>
            <person name="Hosoyama A."/>
            <person name="Uohara A."/>
            <person name="Ohji S."/>
            <person name="Ichikawa N."/>
        </authorList>
    </citation>
    <scope>NUCLEOTIDE SEQUENCE [LARGE SCALE GENOMIC DNA]</scope>
    <source>
        <strain evidence="2 3">NBRC 102076</strain>
    </source>
</reference>
<dbReference type="GO" id="GO:0003824">
    <property type="term" value="F:catalytic activity"/>
    <property type="evidence" value="ECO:0007669"/>
    <property type="project" value="InterPro"/>
</dbReference>
<keyword evidence="3" id="KW-1185">Reference proteome</keyword>
<dbReference type="EMBL" id="BJLH01000004">
    <property type="protein sequence ID" value="GEA59850.1"/>
    <property type="molecule type" value="Genomic_DNA"/>
</dbReference>
<gene>
    <name evidence="2" type="ORF">VCO01S_10430</name>
</gene>
<dbReference type="PANTHER" id="PTHR43196:SF2">
    <property type="entry name" value="PHOSPHOADENOSINE PHOSPHOSULFATE REDUCTASE"/>
    <property type="match status" value="1"/>
</dbReference>
<dbReference type="Gene3D" id="3.40.50.620">
    <property type="entry name" value="HUPs"/>
    <property type="match status" value="1"/>
</dbReference>
<dbReference type="Proteomes" id="UP000318242">
    <property type="component" value="Unassembled WGS sequence"/>
</dbReference>
<dbReference type="InterPro" id="IPR002500">
    <property type="entry name" value="PAPS_reduct_dom"/>
</dbReference>
<dbReference type="SUPFAM" id="SSF52402">
    <property type="entry name" value="Adenine nucleotide alpha hydrolases-like"/>
    <property type="match status" value="1"/>
</dbReference>
<sequence length="307" mass="35949">MSNDRKVKHVLGLSGGKDSAALAIYMAREYPELDIDYFFTDTGYELPEVYEFIEQLESILGKEILRLNHNERTVNNDVKVFDKLLVEHNNFLPSGRQRWCTIRMKLEPFEKWIKPYLNDGYEVVSYVGIRADEPWRDGYTPNESQKYLKIKMPFADDGIKRAGVISLLESSGIGLPKYYEWRSRSGCTFCFFQRKIEWVRLMERYPEAFEEAKAYEKRAETSANGETFYWMGPNEPLTTLEDPARIAQIKANHEKSLKRFEKKKSRERKRKLGLHAMVDEEQLIDTMFMDEIYDEVEGGGACVTCYK</sequence>
<name>A0A4Y3IMA4_9VIBR</name>
<comment type="caution">
    <text evidence="2">The sequence shown here is derived from an EMBL/GenBank/DDBJ whole genome shotgun (WGS) entry which is preliminary data.</text>
</comment>
<dbReference type="Pfam" id="PF01507">
    <property type="entry name" value="PAPS_reduct"/>
    <property type="match status" value="1"/>
</dbReference>
<dbReference type="InterPro" id="IPR014729">
    <property type="entry name" value="Rossmann-like_a/b/a_fold"/>
</dbReference>
<dbReference type="OrthoDB" id="9774475at2"/>
<evidence type="ECO:0000313" key="3">
    <source>
        <dbReference type="Proteomes" id="UP000318242"/>
    </source>
</evidence>
<protein>
    <recommendedName>
        <fullName evidence="1">Phosphoadenosine phosphosulphate reductase domain-containing protein</fullName>
    </recommendedName>
</protein>
<dbReference type="AlphaFoldDB" id="A0A4Y3IMA4"/>
<proteinExistence type="predicted"/>
<dbReference type="InterPro" id="IPR050128">
    <property type="entry name" value="Sulfate_adenylyltrnsfr_sub2"/>
</dbReference>
<evidence type="ECO:0000259" key="1">
    <source>
        <dbReference type="Pfam" id="PF01507"/>
    </source>
</evidence>
<dbReference type="RefSeq" id="WP_141270025.1">
    <property type="nucleotide sequence ID" value="NZ_BJLH01000004.1"/>
</dbReference>
<accession>A0A4Y3IMA4</accession>
<dbReference type="PANTHER" id="PTHR43196">
    <property type="entry name" value="SULFATE ADENYLYLTRANSFERASE SUBUNIT 2"/>
    <property type="match status" value="1"/>
</dbReference>
<feature type="domain" description="Phosphoadenosine phosphosulphate reductase" evidence="1">
    <location>
        <begin position="9"/>
        <end position="134"/>
    </location>
</feature>
<evidence type="ECO:0000313" key="2">
    <source>
        <dbReference type="EMBL" id="GEA59850.1"/>
    </source>
</evidence>
<organism evidence="2 3">
    <name type="scientific">Vibrio comitans NBRC 102076</name>
    <dbReference type="NCBI Taxonomy" id="1219078"/>
    <lineage>
        <taxon>Bacteria</taxon>
        <taxon>Pseudomonadati</taxon>
        <taxon>Pseudomonadota</taxon>
        <taxon>Gammaproteobacteria</taxon>
        <taxon>Vibrionales</taxon>
        <taxon>Vibrionaceae</taxon>
        <taxon>Vibrio</taxon>
    </lineage>
</organism>